<name>A0A821XLZ2_9NEOP</name>
<accession>A0A821XLZ2</accession>
<evidence type="ECO:0000313" key="3">
    <source>
        <dbReference type="Proteomes" id="UP000663880"/>
    </source>
</evidence>
<dbReference type="InterPro" id="IPR023331">
    <property type="entry name" value="Rhabdovirus_ncapsid_C"/>
</dbReference>
<dbReference type="Gene3D" id="1.10.3610.10">
    <property type="entry name" value="Nucleoprotein"/>
    <property type="match status" value="1"/>
</dbReference>
<evidence type="ECO:0000259" key="1">
    <source>
        <dbReference type="Pfam" id="PF00945"/>
    </source>
</evidence>
<dbReference type="Proteomes" id="UP000663880">
    <property type="component" value="Unassembled WGS sequence"/>
</dbReference>
<dbReference type="InterPro" id="IPR035961">
    <property type="entry name" value="Rhabdovirus_nucleoprotein-like"/>
</dbReference>
<dbReference type="Pfam" id="PF00945">
    <property type="entry name" value="Rhabdo_ncap"/>
    <property type="match status" value="1"/>
</dbReference>
<evidence type="ECO:0000313" key="2">
    <source>
        <dbReference type="EMBL" id="CAF4944142.1"/>
    </source>
</evidence>
<comment type="caution">
    <text evidence="2">The sequence shown here is derived from an EMBL/GenBank/DDBJ whole genome shotgun (WGS) entry which is preliminary data.</text>
</comment>
<organism evidence="2 3">
    <name type="scientific">Pieris macdunnoughi</name>
    <dbReference type="NCBI Taxonomy" id="345717"/>
    <lineage>
        <taxon>Eukaryota</taxon>
        <taxon>Metazoa</taxon>
        <taxon>Ecdysozoa</taxon>
        <taxon>Arthropoda</taxon>
        <taxon>Hexapoda</taxon>
        <taxon>Insecta</taxon>
        <taxon>Pterygota</taxon>
        <taxon>Neoptera</taxon>
        <taxon>Endopterygota</taxon>
        <taxon>Lepidoptera</taxon>
        <taxon>Glossata</taxon>
        <taxon>Ditrysia</taxon>
        <taxon>Papilionoidea</taxon>
        <taxon>Pieridae</taxon>
        <taxon>Pierinae</taxon>
        <taxon>Pieris</taxon>
    </lineage>
</organism>
<reference evidence="2" key="1">
    <citation type="submission" date="2021-02" db="EMBL/GenBank/DDBJ databases">
        <authorList>
            <person name="Steward A R."/>
        </authorList>
    </citation>
    <scope>NUCLEOTIDE SEQUENCE</scope>
</reference>
<protein>
    <recommendedName>
        <fullName evidence="1">Rhabdovirus nucleocapsid domain-containing protein</fullName>
    </recommendedName>
</protein>
<feature type="domain" description="Rhabdovirus nucleocapsid" evidence="1">
    <location>
        <begin position="32"/>
        <end position="196"/>
    </location>
</feature>
<dbReference type="AlphaFoldDB" id="A0A821XLZ2"/>
<dbReference type="InterPro" id="IPR000448">
    <property type="entry name" value="Rhabdo_ncapsid"/>
</dbReference>
<dbReference type="EMBL" id="CAJOBZ010000068">
    <property type="protein sequence ID" value="CAF4944142.1"/>
    <property type="molecule type" value="Genomic_DNA"/>
</dbReference>
<gene>
    <name evidence="2" type="ORF">PMACD_LOCUS15011</name>
</gene>
<proteinExistence type="predicted"/>
<keyword evidence="3" id="KW-1185">Reference proteome</keyword>
<sequence>MAGAVLGIYRLIRTTAADYKASLVSRINAQLLSLCIRFALAWVFIEQVGTDIDRMMTSQDELLDDFSYFPYHVDLGLVMKSAYSASANPHFFEWVHLVGAMMRSKRSCNARHLTDARAGDIFANSACLAYVYANVVSFGKVYTAEGEPLEEDQDEEVNNQDELEDALRSKDPVDWIFMIKSSKGELPKKVKAFIAGVAKNIHDPREGTIDHYLKSPIYTSR</sequence>
<dbReference type="OrthoDB" id="6920244at2759"/>
<dbReference type="SUPFAM" id="SSF140809">
    <property type="entry name" value="Rhabdovirus nucleoprotein-like"/>
    <property type="match status" value="1"/>
</dbReference>